<organism evidence="2 3">
    <name type="scientific">Daldinia eschscholtzii</name>
    <dbReference type="NCBI Taxonomy" id="292717"/>
    <lineage>
        <taxon>Eukaryota</taxon>
        <taxon>Fungi</taxon>
        <taxon>Dikarya</taxon>
        <taxon>Ascomycota</taxon>
        <taxon>Pezizomycotina</taxon>
        <taxon>Sordariomycetes</taxon>
        <taxon>Xylariomycetidae</taxon>
        <taxon>Xylariales</taxon>
        <taxon>Hypoxylaceae</taxon>
        <taxon>Daldinia</taxon>
    </lineage>
</organism>
<evidence type="ECO:0000256" key="1">
    <source>
        <dbReference type="SAM" id="MobiDB-lite"/>
    </source>
</evidence>
<feature type="compositionally biased region" description="Basic and acidic residues" evidence="1">
    <location>
        <begin position="66"/>
        <end position="78"/>
    </location>
</feature>
<feature type="compositionally biased region" description="Basic and acidic residues" evidence="1">
    <location>
        <begin position="41"/>
        <end position="59"/>
    </location>
</feature>
<evidence type="ECO:0000313" key="2">
    <source>
        <dbReference type="EMBL" id="KAK6953226.1"/>
    </source>
</evidence>
<feature type="compositionally biased region" description="Low complexity" evidence="1">
    <location>
        <begin position="129"/>
        <end position="141"/>
    </location>
</feature>
<dbReference type="EMBL" id="JBANMG010000005">
    <property type="protein sequence ID" value="KAK6953226.1"/>
    <property type="molecule type" value="Genomic_DNA"/>
</dbReference>
<feature type="compositionally biased region" description="Low complexity" evidence="1">
    <location>
        <begin position="88"/>
        <end position="109"/>
    </location>
</feature>
<name>A0AAX6ML73_9PEZI</name>
<feature type="compositionally biased region" description="Basic and acidic residues" evidence="1">
    <location>
        <begin position="1"/>
        <end position="33"/>
    </location>
</feature>
<dbReference type="AlphaFoldDB" id="A0AAX6ML73"/>
<protein>
    <submittedName>
        <fullName evidence="2">Uncharacterized protein</fullName>
    </submittedName>
</protein>
<proteinExistence type="predicted"/>
<feature type="compositionally biased region" description="Polar residues" evidence="1">
    <location>
        <begin position="184"/>
        <end position="198"/>
    </location>
</feature>
<accession>A0AAX6ML73</accession>
<dbReference type="Proteomes" id="UP001369815">
    <property type="component" value="Unassembled WGS sequence"/>
</dbReference>
<comment type="caution">
    <text evidence="2">The sequence shown here is derived from an EMBL/GenBank/DDBJ whole genome shotgun (WGS) entry which is preliminary data.</text>
</comment>
<keyword evidence="3" id="KW-1185">Reference proteome</keyword>
<reference evidence="2 3" key="1">
    <citation type="journal article" date="2024" name="Front Chem Biol">
        <title>Unveiling the potential of Daldinia eschscholtzii MFLUCC 19-0629 through bioactivity and bioinformatics studies for enhanced sustainable agriculture production.</title>
        <authorList>
            <person name="Brooks S."/>
            <person name="Weaver J.A."/>
            <person name="Klomchit A."/>
            <person name="Alharthi S.A."/>
            <person name="Onlamun T."/>
            <person name="Nurani R."/>
            <person name="Vong T.K."/>
            <person name="Alberti F."/>
            <person name="Greco C."/>
        </authorList>
    </citation>
    <scope>NUCLEOTIDE SEQUENCE [LARGE SCALE GENOMIC DNA]</scope>
    <source>
        <strain evidence="2">MFLUCC 19-0629</strain>
    </source>
</reference>
<evidence type="ECO:0000313" key="3">
    <source>
        <dbReference type="Proteomes" id="UP001369815"/>
    </source>
</evidence>
<feature type="region of interest" description="Disordered" evidence="1">
    <location>
        <begin position="165"/>
        <end position="225"/>
    </location>
</feature>
<feature type="region of interest" description="Disordered" evidence="1">
    <location>
        <begin position="1"/>
        <end position="150"/>
    </location>
</feature>
<gene>
    <name evidence="2" type="ORF">Daesc_005526</name>
</gene>
<sequence>MGSHDKPSQKTKYDSPKEDKWDGAYFERKRSDRGMWTPRRRSPDSKSSKSRGRSPERYGDPSGSRYGKDRQSSRDSHRAYQSNYQSGYHSSPQRSERSSYSASHYGSDYGNPQGTYAPRPRQAMRAGSPIPEEPTVITTEPPASPPERPGYRMVEVQTATGPMPVSVATGYTSNGVAHEADVYQNPSRRTSHGNQYQVPGNRRDNPTNQYYQGEQDERRHRRKRR</sequence>